<evidence type="ECO:0000256" key="7">
    <source>
        <dbReference type="ARBA" id="ARBA00023136"/>
    </source>
</evidence>
<evidence type="ECO:0000259" key="10">
    <source>
        <dbReference type="Pfam" id="PF01699"/>
    </source>
</evidence>
<feature type="transmembrane region" description="Helical" evidence="9">
    <location>
        <begin position="555"/>
        <end position="573"/>
    </location>
</feature>
<evidence type="ECO:0000313" key="12">
    <source>
        <dbReference type="Proteomes" id="UP000076727"/>
    </source>
</evidence>
<dbReference type="Pfam" id="PF01699">
    <property type="entry name" value="Na_Ca_ex"/>
    <property type="match status" value="2"/>
</dbReference>
<dbReference type="InterPro" id="IPR004837">
    <property type="entry name" value="NaCa_Exmemb"/>
</dbReference>
<reference evidence="11 12" key="1">
    <citation type="journal article" date="2016" name="Mol. Biol. Evol.">
        <title>Comparative Genomics of Early-Diverging Mushroom-Forming Fungi Provides Insights into the Origins of Lignocellulose Decay Capabilities.</title>
        <authorList>
            <person name="Nagy L.G."/>
            <person name="Riley R."/>
            <person name="Tritt A."/>
            <person name="Adam C."/>
            <person name="Daum C."/>
            <person name="Floudas D."/>
            <person name="Sun H."/>
            <person name="Yadav J.S."/>
            <person name="Pangilinan J."/>
            <person name="Larsson K.H."/>
            <person name="Matsuura K."/>
            <person name="Barry K."/>
            <person name="Labutti K."/>
            <person name="Kuo R."/>
            <person name="Ohm R.A."/>
            <person name="Bhattacharya S.S."/>
            <person name="Shirouzu T."/>
            <person name="Yoshinaga Y."/>
            <person name="Martin F.M."/>
            <person name="Grigoriev I.V."/>
            <person name="Hibbett D.S."/>
        </authorList>
    </citation>
    <scope>NUCLEOTIDE SEQUENCE [LARGE SCALE GENOMIC DNA]</scope>
    <source>
        <strain evidence="11 12">L-15889</strain>
    </source>
</reference>
<evidence type="ECO:0000256" key="6">
    <source>
        <dbReference type="ARBA" id="ARBA00023065"/>
    </source>
</evidence>
<feature type="compositionally biased region" description="Basic and acidic residues" evidence="8">
    <location>
        <begin position="381"/>
        <end position="392"/>
    </location>
</feature>
<dbReference type="EMBL" id="KV429036">
    <property type="protein sequence ID" value="KZT73698.1"/>
    <property type="molecule type" value="Genomic_DNA"/>
</dbReference>
<dbReference type="OrthoDB" id="1699231at2759"/>
<feature type="region of interest" description="Disordered" evidence="8">
    <location>
        <begin position="1"/>
        <end position="27"/>
    </location>
</feature>
<feature type="compositionally biased region" description="Polar residues" evidence="8">
    <location>
        <begin position="356"/>
        <end position="373"/>
    </location>
</feature>
<evidence type="ECO:0000256" key="4">
    <source>
        <dbReference type="ARBA" id="ARBA00022692"/>
    </source>
</evidence>
<evidence type="ECO:0000313" key="11">
    <source>
        <dbReference type="EMBL" id="KZT73698.1"/>
    </source>
</evidence>
<evidence type="ECO:0000256" key="9">
    <source>
        <dbReference type="SAM" id="Phobius"/>
    </source>
</evidence>
<dbReference type="AlphaFoldDB" id="A0A165TNA0"/>
<comment type="subcellular location">
    <subcellularLocation>
        <location evidence="1">Endomembrane system</location>
        <topology evidence="1">Multi-pass membrane protein</topology>
    </subcellularLocation>
</comment>
<feature type="region of interest" description="Disordered" evidence="8">
    <location>
        <begin position="356"/>
        <end position="416"/>
    </location>
</feature>
<feature type="domain" description="Sodium/calcium exchanger membrane region" evidence="10">
    <location>
        <begin position="561"/>
        <end position="701"/>
    </location>
</feature>
<dbReference type="GO" id="GO:0015369">
    <property type="term" value="F:calcium:proton antiporter activity"/>
    <property type="evidence" value="ECO:0007669"/>
    <property type="project" value="TreeGrafter"/>
</dbReference>
<gene>
    <name evidence="11" type="ORF">DAEQUDRAFT_424911</name>
</gene>
<keyword evidence="6" id="KW-0406">Ion transport</keyword>
<feature type="transmembrane region" description="Helical" evidence="9">
    <location>
        <begin position="245"/>
        <end position="270"/>
    </location>
</feature>
<sequence length="721" mass="78764">MLTASATSEPLAGSPYGRPYTKPTERKYPAEMHLIPLPVLTRTTTQASACSAASFSSTTDLLPHHSNHSQKRTSLRDRITSWCGRPKQSADSNESNRGAPQAAPVKKDRLKAWHGWKYVLFGSWLNVFLLLLPVSWILKLATVGTDTLIFTACMLSMIPLVKLHDIAIGVLSRRMGGTKTGLINASFSNLIELVVAITALRKCELHVVQSSLIGAILSKQLLILGMCFLAGGLRFYQQDYDPTATIIHSSLLSIGVGAVCLPAAFHFALSYNPADLESAGTSLQQQKADLLMMSHSVSFLLLLIYFAYLIFQLCSHTHLYQDSIKPSERIPGVPLSQSVRSLTKTMRVNSENLRIRRSNSNASPQPGWQSSPRSKAAIKGRHVDAEKEKSSPVEELPETSFDSSDGTGAQYANHPDRARHRTAYLLSPYGATSEVTLSSDEFGKLREDPTVRLVHDKQHGRGRSASVSDGYNSERSRRYSSSSEDSKRSSFESGGKHVSVNEVVSSYSEARKDGICSVQVGDENVHRNQQIQGEDGQGTSVPPSGLAEKVGPPELSWTMTFALLITVTVLVTINSEWLVDSMDNLSPKLSKEWIGLILLPIVSSIAECVTAVNVSVKDQLTLSISVAVGSSIQTTLFVIPFMVILGWILDKPLPLLFDPFETVVLYISVHIMGYVVADGKSNWLEGVILISLYLVIAVTFWFYPGSSFSSNLAVCVDTVSA</sequence>
<evidence type="ECO:0000256" key="3">
    <source>
        <dbReference type="ARBA" id="ARBA00022448"/>
    </source>
</evidence>
<evidence type="ECO:0000256" key="5">
    <source>
        <dbReference type="ARBA" id="ARBA00022989"/>
    </source>
</evidence>
<organism evidence="11 12">
    <name type="scientific">Daedalea quercina L-15889</name>
    <dbReference type="NCBI Taxonomy" id="1314783"/>
    <lineage>
        <taxon>Eukaryota</taxon>
        <taxon>Fungi</taxon>
        <taxon>Dikarya</taxon>
        <taxon>Basidiomycota</taxon>
        <taxon>Agaricomycotina</taxon>
        <taxon>Agaricomycetes</taxon>
        <taxon>Polyporales</taxon>
        <taxon>Fomitopsis</taxon>
    </lineage>
</organism>
<comment type="similarity">
    <text evidence="2">Belongs to the Ca(2+):cation antiporter (CaCA) (TC 2.A.19) family.</text>
</comment>
<dbReference type="PANTHER" id="PTHR31503:SF20">
    <property type="entry name" value="CA(2+)_H(+) EXCHANGER, PUTATIVE (EUROFUNG)-RELATED"/>
    <property type="match status" value="1"/>
</dbReference>
<evidence type="ECO:0000256" key="2">
    <source>
        <dbReference type="ARBA" id="ARBA00008170"/>
    </source>
</evidence>
<feature type="transmembrane region" description="Helical" evidence="9">
    <location>
        <begin position="683"/>
        <end position="703"/>
    </location>
</feature>
<feature type="transmembrane region" description="Helical" evidence="9">
    <location>
        <begin position="212"/>
        <end position="233"/>
    </location>
</feature>
<feature type="transmembrane region" description="Helical" evidence="9">
    <location>
        <begin position="116"/>
        <end position="136"/>
    </location>
</feature>
<feature type="transmembrane region" description="Helical" evidence="9">
    <location>
        <begin position="593"/>
        <end position="614"/>
    </location>
</feature>
<accession>A0A165TNA0</accession>
<keyword evidence="12" id="KW-1185">Reference proteome</keyword>
<feature type="region of interest" description="Disordered" evidence="8">
    <location>
        <begin position="528"/>
        <end position="549"/>
    </location>
</feature>
<feature type="region of interest" description="Disordered" evidence="8">
    <location>
        <begin position="83"/>
        <end position="104"/>
    </location>
</feature>
<feature type="compositionally biased region" description="Polar residues" evidence="8">
    <location>
        <begin position="89"/>
        <end position="98"/>
    </location>
</feature>
<keyword evidence="3" id="KW-0813">Transport</keyword>
<dbReference type="STRING" id="1314783.A0A165TNA0"/>
<dbReference type="GO" id="GO:0012505">
    <property type="term" value="C:endomembrane system"/>
    <property type="evidence" value="ECO:0007669"/>
    <property type="project" value="UniProtKB-SubCell"/>
</dbReference>
<evidence type="ECO:0000256" key="8">
    <source>
        <dbReference type="SAM" id="MobiDB-lite"/>
    </source>
</evidence>
<dbReference type="GO" id="GO:0000329">
    <property type="term" value="C:fungal-type vacuole membrane"/>
    <property type="evidence" value="ECO:0007669"/>
    <property type="project" value="TreeGrafter"/>
</dbReference>
<feature type="transmembrane region" description="Helical" evidence="9">
    <location>
        <begin position="655"/>
        <end position="676"/>
    </location>
</feature>
<keyword evidence="5 9" id="KW-1133">Transmembrane helix</keyword>
<feature type="region of interest" description="Disordered" evidence="8">
    <location>
        <begin position="448"/>
        <end position="495"/>
    </location>
</feature>
<name>A0A165TNA0_9APHY</name>
<keyword evidence="7 9" id="KW-0472">Membrane</keyword>
<dbReference type="Gene3D" id="1.20.1420.30">
    <property type="entry name" value="NCX, central ion-binding region"/>
    <property type="match status" value="2"/>
</dbReference>
<dbReference type="PANTHER" id="PTHR31503">
    <property type="entry name" value="VACUOLAR CALCIUM ION TRANSPORTER"/>
    <property type="match status" value="1"/>
</dbReference>
<proteinExistence type="inferred from homology"/>
<dbReference type="GO" id="GO:0006874">
    <property type="term" value="P:intracellular calcium ion homeostasis"/>
    <property type="evidence" value="ECO:0007669"/>
    <property type="project" value="TreeGrafter"/>
</dbReference>
<keyword evidence="4 9" id="KW-0812">Transmembrane</keyword>
<feature type="transmembrane region" description="Helical" evidence="9">
    <location>
        <begin position="182"/>
        <end position="200"/>
    </location>
</feature>
<feature type="domain" description="Sodium/calcium exchanger membrane region" evidence="10">
    <location>
        <begin position="180"/>
        <end position="313"/>
    </location>
</feature>
<dbReference type="InterPro" id="IPR044880">
    <property type="entry name" value="NCX_ion-bd_dom_sf"/>
</dbReference>
<feature type="compositionally biased region" description="Polar residues" evidence="8">
    <location>
        <begin position="528"/>
        <end position="542"/>
    </location>
</feature>
<protein>
    <recommendedName>
        <fullName evidence="10">Sodium/calcium exchanger membrane region domain-containing protein</fullName>
    </recommendedName>
</protein>
<dbReference type="Proteomes" id="UP000076727">
    <property type="component" value="Unassembled WGS sequence"/>
</dbReference>
<evidence type="ECO:0000256" key="1">
    <source>
        <dbReference type="ARBA" id="ARBA00004127"/>
    </source>
</evidence>
<feature type="transmembrane region" description="Helical" evidence="9">
    <location>
        <begin position="148"/>
        <end position="170"/>
    </location>
</feature>
<dbReference type="InterPro" id="IPR004713">
    <property type="entry name" value="CaH_exchang"/>
</dbReference>
<feature type="transmembrane region" description="Helical" evidence="9">
    <location>
        <begin position="626"/>
        <end position="649"/>
    </location>
</feature>
<feature type="compositionally biased region" description="Basic and acidic residues" evidence="8">
    <location>
        <begin position="448"/>
        <end position="459"/>
    </location>
</feature>
<feature type="transmembrane region" description="Helical" evidence="9">
    <location>
        <begin position="290"/>
        <end position="311"/>
    </location>
</feature>